<dbReference type="GO" id="GO:0006417">
    <property type="term" value="P:regulation of translation"/>
    <property type="evidence" value="ECO:0007669"/>
    <property type="project" value="TreeGrafter"/>
</dbReference>
<gene>
    <name evidence="2" type="ORF">KUV31_09565</name>
</gene>
<dbReference type="PANTHER" id="PTHR37461:SF1">
    <property type="entry name" value="ANTI-SIGMA-K FACTOR RSKA"/>
    <property type="match status" value="1"/>
</dbReference>
<dbReference type="PANTHER" id="PTHR37461">
    <property type="entry name" value="ANTI-SIGMA-K FACTOR RSKA"/>
    <property type="match status" value="1"/>
</dbReference>
<reference evidence="2" key="1">
    <citation type="submission" date="2021-06" db="EMBL/GenBank/DDBJ databases">
        <title>50 bacteria genomes isolated from Dapeng, Shenzhen, China.</title>
        <authorList>
            <person name="Zheng W."/>
            <person name="Yu S."/>
            <person name="Huang Y."/>
        </authorList>
    </citation>
    <scope>NUCLEOTIDE SEQUENCE</scope>
    <source>
        <strain evidence="2">DP4N28-2</strain>
    </source>
</reference>
<evidence type="ECO:0000313" key="3">
    <source>
        <dbReference type="Proteomes" id="UP000824927"/>
    </source>
</evidence>
<accession>A0A9Q3XCU1</accession>
<dbReference type="InterPro" id="IPR051474">
    <property type="entry name" value="Anti-sigma-K/W_factor"/>
</dbReference>
<proteinExistence type="predicted"/>
<dbReference type="Pfam" id="PF10099">
    <property type="entry name" value="RskA_C"/>
    <property type="match status" value="1"/>
</dbReference>
<dbReference type="GO" id="GO:0005886">
    <property type="term" value="C:plasma membrane"/>
    <property type="evidence" value="ECO:0007669"/>
    <property type="project" value="InterPro"/>
</dbReference>
<dbReference type="InterPro" id="IPR018764">
    <property type="entry name" value="RskA_C"/>
</dbReference>
<name>A0A9Q3XCU1_9SPHN</name>
<protein>
    <submittedName>
        <fullName evidence="2">Anti-sigma factor</fullName>
    </submittedName>
</protein>
<comment type="caution">
    <text evidence="2">The sequence shown here is derived from an EMBL/GenBank/DDBJ whole genome shotgun (WGS) entry which is preliminary data.</text>
</comment>
<feature type="domain" description="Anti-sigma K factor RskA C-terminal" evidence="1">
    <location>
        <begin position="100"/>
        <end position="225"/>
    </location>
</feature>
<organism evidence="2 3">
    <name type="scientific">Qipengyuania aquimaris</name>
    <dbReference type="NCBI Taxonomy" id="255984"/>
    <lineage>
        <taxon>Bacteria</taxon>
        <taxon>Pseudomonadati</taxon>
        <taxon>Pseudomonadota</taxon>
        <taxon>Alphaproteobacteria</taxon>
        <taxon>Sphingomonadales</taxon>
        <taxon>Erythrobacteraceae</taxon>
        <taxon>Qipengyuania</taxon>
    </lineage>
</organism>
<dbReference type="RefSeq" id="WP_222405354.1">
    <property type="nucleotide sequence ID" value="NZ_JAHVKP010000001.1"/>
</dbReference>
<dbReference type="EMBL" id="JAHVKP010000001">
    <property type="protein sequence ID" value="MBY6218588.1"/>
    <property type="molecule type" value="Genomic_DNA"/>
</dbReference>
<evidence type="ECO:0000259" key="1">
    <source>
        <dbReference type="Pfam" id="PF10099"/>
    </source>
</evidence>
<evidence type="ECO:0000313" key="2">
    <source>
        <dbReference type="EMBL" id="MBY6218588.1"/>
    </source>
</evidence>
<dbReference type="GO" id="GO:0016989">
    <property type="term" value="F:sigma factor antagonist activity"/>
    <property type="evidence" value="ECO:0007669"/>
    <property type="project" value="TreeGrafter"/>
</dbReference>
<sequence>MSDDIPPEDMMAAEYALGLLEGEELLAARSREASDAAFAQEVAFWQDRLAPLLDQIDPQTPRAEVWERISAELENTGDSAEIVSLTARLRRWKIAAGSAAAAAVAAVTLLVLSPAQQAVAPVPQEPAEAPLAASIPIGDTQLRLAVTYLPERQELLVSASGLSADGVHDHELWLVPQSEDTPLLSLGVIEPGEERRVTLDAAVASEFADGSALLLTREPLGGKPEGVDAGPVVAEGRMQVI</sequence>
<dbReference type="AlphaFoldDB" id="A0A9Q3XCU1"/>
<dbReference type="Proteomes" id="UP000824927">
    <property type="component" value="Unassembled WGS sequence"/>
</dbReference>